<dbReference type="OrthoDB" id="5177725at2"/>
<protein>
    <submittedName>
        <fullName evidence="2">Helix-turn-helix domain protein</fullName>
    </submittedName>
</protein>
<evidence type="ECO:0000313" key="2">
    <source>
        <dbReference type="EMBL" id="ADP83927.1"/>
    </source>
</evidence>
<dbReference type="EMBL" id="CP002299">
    <property type="protein sequence ID" value="ADP83927.1"/>
    <property type="molecule type" value="Genomic_DNA"/>
</dbReference>
<proteinExistence type="predicted"/>
<dbReference type="eggNOG" id="COG1396">
    <property type="taxonomic scope" value="Bacteria"/>
</dbReference>
<dbReference type="InterPro" id="IPR001387">
    <property type="entry name" value="Cro/C1-type_HTH"/>
</dbReference>
<dbReference type="STRING" id="298654.FraEuI1c_5943"/>
<dbReference type="KEGG" id="fri:FraEuI1c_5943"/>
<name>E3IZK9_PSEI1</name>
<dbReference type="PROSITE" id="PS50943">
    <property type="entry name" value="HTH_CROC1"/>
    <property type="match status" value="1"/>
</dbReference>
<dbReference type="CDD" id="cd00093">
    <property type="entry name" value="HTH_XRE"/>
    <property type="match status" value="1"/>
</dbReference>
<dbReference type="InterPro" id="IPR010982">
    <property type="entry name" value="Lambda_DNA-bd_dom_sf"/>
</dbReference>
<gene>
    <name evidence="2" type="ordered locus">FraEuI1c_5943</name>
</gene>
<dbReference type="Gene3D" id="1.10.260.40">
    <property type="entry name" value="lambda repressor-like DNA-binding domains"/>
    <property type="match status" value="1"/>
</dbReference>
<sequence>MVPARSDADRATNAVLARRRLAQGLRRYRQRAGLTIEDLARGLECSAAKVSRMETGISGIRIQDLTAITHLIDFAESERRDLEELVRRARGREWWQEFSDVVPPGSGTFFGLEDGAATIEIHATSLIPGLLQTADYARALVGSVNGVAPELLTRRVALRQRRQRLLDRPDAPRLTVLMDEAVLRRTIGDGPLMAAQWEHVLRCAESAGVVVQIVRSDAPVHPAEGVGFTLFSFEDQDLSPVVFAEALGQQTFVDEPDPVRVYVDALASAQRVAQAPDISLEMMSKRVKELRTGG</sequence>
<organism evidence="2 3">
    <name type="scientific">Pseudofrankia inefficax (strain DSM 45817 / CECT 9037 / DDB 130130 / EuI1c)</name>
    <name type="common">Frankia inefficax</name>
    <dbReference type="NCBI Taxonomy" id="298654"/>
    <lineage>
        <taxon>Bacteria</taxon>
        <taxon>Bacillati</taxon>
        <taxon>Actinomycetota</taxon>
        <taxon>Actinomycetes</taxon>
        <taxon>Frankiales</taxon>
        <taxon>Frankiaceae</taxon>
        <taxon>Pseudofrankia</taxon>
    </lineage>
</organism>
<dbReference type="SMART" id="SM00530">
    <property type="entry name" value="HTH_XRE"/>
    <property type="match status" value="1"/>
</dbReference>
<dbReference type="Pfam" id="PF19054">
    <property type="entry name" value="DUF5753"/>
    <property type="match status" value="1"/>
</dbReference>
<dbReference type="InterPro" id="IPR043917">
    <property type="entry name" value="DUF5753"/>
</dbReference>
<evidence type="ECO:0000259" key="1">
    <source>
        <dbReference type="PROSITE" id="PS50943"/>
    </source>
</evidence>
<reference evidence="2 3" key="1">
    <citation type="submission" date="2010-10" db="EMBL/GenBank/DDBJ databases">
        <title>Complete sequence of Frankia sp. EuI1c.</title>
        <authorList>
            <consortium name="US DOE Joint Genome Institute"/>
            <person name="Lucas S."/>
            <person name="Copeland A."/>
            <person name="Lapidus A."/>
            <person name="Cheng J.-F."/>
            <person name="Bruce D."/>
            <person name="Goodwin L."/>
            <person name="Pitluck S."/>
            <person name="Chertkov O."/>
            <person name="Detter J.C."/>
            <person name="Han C."/>
            <person name="Tapia R."/>
            <person name="Land M."/>
            <person name="Hauser L."/>
            <person name="Jeffries C."/>
            <person name="Kyrpides N."/>
            <person name="Ivanova N."/>
            <person name="Mikhailova N."/>
            <person name="Beauchemin N."/>
            <person name="Sen A."/>
            <person name="Sur S.A."/>
            <person name="Gtari M."/>
            <person name="Wall L."/>
            <person name="Tisa L."/>
            <person name="Woyke T."/>
        </authorList>
    </citation>
    <scope>NUCLEOTIDE SEQUENCE [LARGE SCALE GENOMIC DNA]</scope>
    <source>
        <strain evidence="3">DSM 45817 / CECT 9037 / EuI1c</strain>
    </source>
</reference>
<dbReference type="InParanoid" id="E3IZK9"/>
<dbReference type="SUPFAM" id="SSF47413">
    <property type="entry name" value="lambda repressor-like DNA-binding domains"/>
    <property type="match status" value="1"/>
</dbReference>
<keyword evidence="3" id="KW-1185">Reference proteome</keyword>
<dbReference type="HOGENOM" id="CLU_055817_1_1_11"/>
<evidence type="ECO:0000313" key="3">
    <source>
        <dbReference type="Proteomes" id="UP000002484"/>
    </source>
</evidence>
<dbReference type="Proteomes" id="UP000002484">
    <property type="component" value="Chromosome"/>
</dbReference>
<dbReference type="Pfam" id="PF13560">
    <property type="entry name" value="HTH_31"/>
    <property type="match status" value="1"/>
</dbReference>
<dbReference type="AlphaFoldDB" id="E3IZK9"/>
<feature type="domain" description="HTH cro/C1-type" evidence="1">
    <location>
        <begin position="25"/>
        <end position="79"/>
    </location>
</feature>
<dbReference type="GO" id="GO:0003677">
    <property type="term" value="F:DNA binding"/>
    <property type="evidence" value="ECO:0007669"/>
    <property type="project" value="InterPro"/>
</dbReference>
<accession>E3IZK9</accession>